<proteinExistence type="predicted"/>
<reference evidence="1 2" key="1">
    <citation type="journal article" date="2014" name="Int. J. Syst. Evol. Microbiol.">
        <title>Listeria floridensis sp. nov., Listeria aquatica sp. nov., Listeria cornellensis sp. nov., Listeria riparia sp. nov. and Listeria grandensis sp. nov., from agricultural and natural environments.</title>
        <authorList>
            <person name="den Bakker H.C."/>
            <person name="Warchocki S."/>
            <person name="Wright E.M."/>
            <person name="Allred A.F."/>
            <person name="Ahlstrom C."/>
            <person name="Manuel C.S."/>
            <person name="Stasiewicz M.J."/>
            <person name="Burrell A."/>
            <person name="Roof S."/>
            <person name="Strawn L."/>
            <person name="Fortes E.D."/>
            <person name="Nightingale K.K."/>
            <person name="Kephart D."/>
            <person name="Wiedmann M."/>
        </authorList>
    </citation>
    <scope>NUCLEOTIDE SEQUENCE [LARGE SCALE GENOMIC DNA]</scope>
    <source>
        <strain evidence="1 2">FSL S10-1187</strain>
    </source>
</reference>
<protein>
    <submittedName>
        <fullName evidence="1">2-oxoisovalerate dehydrogenase subunit beta</fullName>
    </submittedName>
</protein>
<name>A0ABN0RF53_9LIST</name>
<evidence type="ECO:0000313" key="2">
    <source>
        <dbReference type="Proteomes" id="UP000019249"/>
    </source>
</evidence>
<gene>
    <name evidence="1" type="ORF">MFLO_08332</name>
</gene>
<comment type="caution">
    <text evidence="1">The sequence shown here is derived from an EMBL/GenBank/DDBJ whole genome shotgun (WGS) entry which is preliminary data.</text>
</comment>
<dbReference type="EMBL" id="AODF01000015">
    <property type="protein sequence ID" value="EUJ31802.1"/>
    <property type="molecule type" value="Genomic_DNA"/>
</dbReference>
<dbReference type="Gene3D" id="3.40.50.970">
    <property type="match status" value="1"/>
</dbReference>
<dbReference type="InterPro" id="IPR029061">
    <property type="entry name" value="THDP-binding"/>
</dbReference>
<organism evidence="1 2">
    <name type="scientific">Listeria floridensis FSL S10-1187</name>
    <dbReference type="NCBI Taxonomy" id="1265817"/>
    <lineage>
        <taxon>Bacteria</taxon>
        <taxon>Bacillati</taxon>
        <taxon>Bacillota</taxon>
        <taxon>Bacilli</taxon>
        <taxon>Bacillales</taxon>
        <taxon>Listeriaceae</taxon>
        <taxon>Listeria</taxon>
    </lineage>
</organism>
<evidence type="ECO:0000313" key="1">
    <source>
        <dbReference type="EMBL" id="EUJ31802.1"/>
    </source>
</evidence>
<dbReference type="SUPFAM" id="SSF52518">
    <property type="entry name" value="Thiamin diphosphate-binding fold (THDP-binding)"/>
    <property type="match status" value="1"/>
</dbReference>
<keyword evidence="2" id="KW-1185">Reference proteome</keyword>
<sequence length="38" mass="4382">MPVISYIDAITMALREEMERDEKVFVLGEDVGKKGRRV</sequence>
<dbReference type="Proteomes" id="UP000019249">
    <property type="component" value="Unassembled WGS sequence"/>
</dbReference>
<accession>A0ABN0RF53</accession>